<accession>A0ABX3MT36</accession>
<keyword evidence="2" id="KW-1185">Reference proteome</keyword>
<reference evidence="1 2" key="1">
    <citation type="submission" date="2016-11" db="EMBL/GenBank/DDBJ databases">
        <title>A multilocus sequence analysis scheme for characterization of bacteria in the genus Thioclava.</title>
        <authorList>
            <person name="Liu Y."/>
            <person name="Shao Z."/>
        </authorList>
    </citation>
    <scope>NUCLEOTIDE SEQUENCE [LARGE SCALE GENOMIC DNA]</scope>
    <source>
        <strain evidence="1 2">TAW-CT134</strain>
    </source>
</reference>
<dbReference type="EMBL" id="MPZV01000006">
    <property type="protein sequence ID" value="OOY22494.1"/>
    <property type="molecule type" value="Genomic_DNA"/>
</dbReference>
<proteinExistence type="predicted"/>
<dbReference type="Proteomes" id="UP000190787">
    <property type="component" value="Unassembled WGS sequence"/>
</dbReference>
<evidence type="ECO:0000313" key="2">
    <source>
        <dbReference type="Proteomes" id="UP000190787"/>
    </source>
</evidence>
<name>A0ABX3MT36_9RHOB</name>
<sequence>MNFADDIFDAMSPVPASYSRGPDTADLRVVIVESDQAFRTSRRDSLIGSDVSGVVLENSLLRKGGKLQLATGQIYRIDSVLKSTVPGLSDLKLARIEGDAIALFDASDLAPLDDTVDLDGVTIPANISWSVEVDTIDSSGSRLTVSKIFVAVRAADAASAKPGSVVRLDGRRRSVERVMNDGLGLVKLMV</sequence>
<protein>
    <submittedName>
        <fullName evidence="1">Uncharacterized protein</fullName>
    </submittedName>
</protein>
<dbReference type="RefSeq" id="WP_078606349.1">
    <property type="nucleotide sequence ID" value="NZ_MPZV01000006.1"/>
</dbReference>
<evidence type="ECO:0000313" key="1">
    <source>
        <dbReference type="EMBL" id="OOY22494.1"/>
    </source>
</evidence>
<organism evidence="1 2">
    <name type="scientific">Thioclava sediminum</name>
    <dbReference type="NCBI Taxonomy" id="1915319"/>
    <lineage>
        <taxon>Bacteria</taxon>
        <taxon>Pseudomonadati</taxon>
        <taxon>Pseudomonadota</taxon>
        <taxon>Alphaproteobacteria</taxon>
        <taxon>Rhodobacterales</taxon>
        <taxon>Paracoccaceae</taxon>
        <taxon>Thioclava</taxon>
    </lineage>
</organism>
<comment type="caution">
    <text evidence="1">The sequence shown here is derived from an EMBL/GenBank/DDBJ whole genome shotgun (WGS) entry which is preliminary data.</text>
</comment>
<gene>
    <name evidence="1" type="ORF">BMI91_19625</name>
</gene>